<organism evidence="8 9">
    <name type="scientific">Candidatus Proximibacter danicus</name>
    <dbReference type="NCBI Taxonomy" id="2954365"/>
    <lineage>
        <taxon>Bacteria</taxon>
        <taxon>Pseudomonadati</taxon>
        <taxon>Pseudomonadota</taxon>
        <taxon>Betaproteobacteria</taxon>
        <taxon>Candidatus Proximibacter</taxon>
    </lineage>
</organism>
<protein>
    <recommendedName>
        <fullName evidence="3 5">Regulatory protein RecX</fullName>
    </recommendedName>
</protein>
<dbReference type="GO" id="GO:0005737">
    <property type="term" value="C:cytoplasm"/>
    <property type="evidence" value="ECO:0007669"/>
    <property type="project" value="UniProtKB-SubCell"/>
</dbReference>
<dbReference type="EMBL" id="JADJUC010000027">
    <property type="protein sequence ID" value="MBK8525151.1"/>
    <property type="molecule type" value="Genomic_DNA"/>
</dbReference>
<dbReference type="HAMAP" id="MF_01114">
    <property type="entry name" value="RecX"/>
    <property type="match status" value="1"/>
</dbReference>
<dbReference type="InterPro" id="IPR036388">
    <property type="entry name" value="WH-like_DNA-bd_sf"/>
</dbReference>
<dbReference type="Pfam" id="PF21981">
    <property type="entry name" value="RecX_HTH3"/>
    <property type="match status" value="1"/>
</dbReference>
<dbReference type="Gene3D" id="1.10.10.10">
    <property type="entry name" value="Winged helix-like DNA-binding domain superfamily/Winged helix DNA-binding domain"/>
    <property type="match status" value="3"/>
</dbReference>
<comment type="caution">
    <text evidence="8">The sequence shown here is derived from an EMBL/GenBank/DDBJ whole genome shotgun (WGS) entry which is preliminary data.</text>
</comment>
<name>A0A9D7K3N7_9PROT</name>
<dbReference type="Proteomes" id="UP000886689">
    <property type="component" value="Unassembled WGS sequence"/>
</dbReference>
<comment type="function">
    <text evidence="5">Modulates RecA activity.</text>
</comment>
<evidence type="ECO:0000313" key="9">
    <source>
        <dbReference type="Proteomes" id="UP000886689"/>
    </source>
</evidence>
<gene>
    <name evidence="5 8" type="primary">recX</name>
    <name evidence="8" type="ORF">IPL58_14615</name>
</gene>
<accession>A0A9D7K3N7</accession>
<feature type="domain" description="RecX second three-helical" evidence="6">
    <location>
        <begin position="55"/>
        <end position="94"/>
    </location>
</feature>
<evidence type="ECO:0000256" key="3">
    <source>
        <dbReference type="ARBA" id="ARBA00018111"/>
    </source>
</evidence>
<evidence type="ECO:0000259" key="7">
    <source>
        <dbReference type="Pfam" id="PF21981"/>
    </source>
</evidence>
<comment type="similarity">
    <text evidence="2 5">Belongs to the RecX family.</text>
</comment>
<keyword evidence="4 5" id="KW-0963">Cytoplasm</keyword>
<reference evidence="8" key="1">
    <citation type="submission" date="2020-10" db="EMBL/GenBank/DDBJ databases">
        <title>Connecting structure to function with the recovery of over 1000 high-quality activated sludge metagenome-assembled genomes encoding full-length rRNA genes using long-read sequencing.</title>
        <authorList>
            <person name="Singleton C.M."/>
            <person name="Petriglieri F."/>
            <person name="Kristensen J.M."/>
            <person name="Kirkegaard R.H."/>
            <person name="Michaelsen T.Y."/>
            <person name="Andersen M.H."/>
            <person name="Karst S.M."/>
            <person name="Dueholm M.S."/>
            <person name="Nielsen P.H."/>
            <person name="Albertsen M."/>
        </authorList>
    </citation>
    <scope>NUCLEOTIDE SEQUENCE</scope>
    <source>
        <strain evidence="8">Hirt_18-Q3-R61-65_BATAC.395</strain>
    </source>
</reference>
<feature type="domain" description="RecX third three-helical" evidence="7">
    <location>
        <begin position="99"/>
        <end position="143"/>
    </location>
</feature>
<dbReference type="AlphaFoldDB" id="A0A9D7K3N7"/>
<dbReference type="Pfam" id="PF02631">
    <property type="entry name" value="RecX_HTH2"/>
    <property type="match status" value="1"/>
</dbReference>
<evidence type="ECO:0000259" key="6">
    <source>
        <dbReference type="Pfam" id="PF02631"/>
    </source>
</evidence>
<evidence type="ECO:0000313" key="8">
    <source>
        <dbReference type="EMBL" id="MBK8525151.1"/>
    </source>
</evidence>
<dbReference type="InterPro" id="IPR003783">
    <property type="entry name" value="Regulatory_RecX"/>
</dbReference>
<dbReference type="NCBIfam" id="NF001055">
    <property type="entry name" value="PRK00117.2-5"/>
    <property type="match status" value="1"/>
</dbReference>
<proteinExistence type="inferred from homology"/>
<evidence type="ECO:0000256" key="5">
    <source>
        <dbReference type="HAMAP-Rule" id="MF_01114"/>
    </source>
</evidence>
<evidence type="ECO:0000256" key="4">
    <source>
        <dbReference type="ARBA" id="ARBA00022490"/>
    </source>
</evidence>
<comment type="subcellular location">
    <subcellularLocation>
        <location evidence="1 5">Cytoplasm</location>
    </subcellularLocation>
</comment>
<dbReference type="PANTHER" id="PTHR33602:SF1">
    <property type="entry name" value="REGULATORY PROTEIN RECX FAMILY PROTEIN"/>
    <property type="match status" value="1"/>
</dbReference>
<dbReference type="InterPro" id="IPR053925">
    <property type="entry name" value="RecX_HTH_3rd"/>
</dbReference>
<dbReference type="PANTHER" id="PTHR33602">
    <property type="entry name" value="REGULATORY PROTEIN RECX FAMILY PROTEIN"/>
    <property type="match status" value="1"/>
</dbReference>
<dbReference type="GO" id="GO:0006282">
    <property type="term" value="P:regulation of DNA repair"/>
    <property type="evidence" value="ECO:0007669"/>
    <property type="project" value="UniProtKB-UniRule"/>
</dbReference>
<evidence type="ECO:0000256" key="2">
    <source>
        <dbReference type="ARBA" id="ARBA00009695"/>
    </source>
</evidence>
<evidence type="ECO:0000256" key="1">
    <source>
        <dbReference type="ARBA" id="ARBA00004496"/>
    </source>
</evidence>
<dbReference type="InterPro" id="IPR053924">
    <property type="entry name" value="RecX_HTH_2nd"/>
</dbReference>
<sequence>MSNPLRQRALRLLAQREHARAELKRKLAPHAEANGHSEEQLEALLDDLVARRLLSDARYAEMRVSVRGSRYGNARLAQELKQTGVAPEEAAVALAEAGDELARARSVWIRKFSALPTEASERAKQIRFLMSRGFSSDTIRRVLRGEAAEEREEE</sequence>